<protein>
    <submittedName>
        <fullName evidence="2">Uncharacterized protein</fullName>
    </submittedName>
</protein>
<gene>
    <name evidence="2" type="ORF">OS242_13740</name>
</gene>
<feature type="transmembrane region" description="Helical" evidence="1">
    <location>
        <begin position="58"/>
        <end position="77"/>
    </location>
</feature>
<organism evidence="2 3">
    <name type="scientific">Tumebacillus lacus</name>
    <dbReference type="NCBI Taxonomy" id="2995335"/>
    <lineage>
        <taxon>Bacteria</taxon>
        <taxon>Bacillati</taxon>
        <taxon>Bacillota</taxon>
        <taxon>Bacilli</taxon>
        <taxon>Bacillales</taxon>
        <taxon>Alicyclobacillaceae</taxon>
        <taxon>Tumebacillus</taxon>
    </lineage>
</organism>
<feature type="transmembrane region" description="Helical" evidence="1">
    <location>
        <begin position="28"/>
        <end position="46"/>
    </location>
</feature>
<name>A0ABT3X264_9BACL</name>
<evidence type="ECO:0000313" key="3">
    <source>
        <dbReference type="Proteomes" id="UP001208017"/>
    </source>
</evidence>
<comment type="caution">
    <text evidence="2">The sequence shown here is derived from an EMBL/GenBank/DDBJ whole genome shotgun (WGS) entry which is preliminary data.</text>
</comment>
<reference evidence="2 3" key="1">
    <citation type="submission" date="2022-11" db="EMBL/GenBank/DDBJ databases">
        <title>Study of microbial diversity in lake waters.</title>
        <authorList>
            <person name="Zhang J."/>
        </authorList>
    </citation>
    <scope>NUCLEOTIDE SEQUENCE [LARGE SCALE GENOMIC DNA]</scope>
    <source>
        <strain evidence="2 3">DT12</strain>
    </source>
</reference>
<sequence length="82" mass="9391">MTLFLPILVAVIVTVVYLVMKRRQVWELVLLNIIVLGIGGWWWFYYGTSDGLSQVLGLYIYGASFLILSLIGFVTVLRRPQK</sequence>
<keyword evidence="1" id="KW-1133">Transmembrane helix</keyword>
<feature type="transmembrane region" description="Helical" evidence="1">
    <location>
        <begin position="6"/>
        <end position="21"/>
    </location>
</feature>
<proteinExistence type="predicted"/>
<evidence type="ECO:0000256" key="1">
    <source>
        <dbReference type="SAM" id="Phobius"/>
    </source>
</evidence>
<keyword evidence="1" id="KW-0812">Transmembrane</keyword>
<evidence type="ECO:0000313" key="2">
    <source>
        <dbReference type="EMBL" id="MCX7571007.1"/>
    </source>
</evidence>
<dbReference type="EMBL" id="JAPMLT010000008">
    <property type="protein sequence ID" value="MCX7571007.1"/>
    <property type="molecule type" value="Genomic_DNA"/>
</dbReference>
<accession>A0ABT3X264</accession>
<keyword evidence="1" id="KW-0472">Membrane</keyword>
<dbReference type="RefSeq" id="WP_267152256.1">
    <property type="nucleotide sequence ID" value="NZ_JAPMLT010000008.1"/>
</dbReference>
<keyword evidence="3" id="KW-1185">Reference proteome</keyword>
<dbReference type="Proteomes" id="UP001208017">
    <property type="component" value="Unassembled WGS sequence"/>
</dbReference>